<name>A0A0F9SR65_9ZZZZ</name>
<comment type="caution">
    <text evidence="1">The sequence shown here is derived from an EMBL/GenBank/DDBJ whole genome shotgun (WGS) entry which is preliminary data.</text>
</comment>
<dbReference type="AlphaFoldDB" id="A0A0F9SR65"/>
<gene>
    <name evidence="1" type="ORF">LCGC14_0821530</name>
</gene>
<organism evidence="1">
    <name type="scientific">marine sediment metagenome</name>
    <dbReference type="NCBI Taxonomy" id="412755"/>
    <lineage>
        <taxon>unclassified sequences</taxon>
        <taxon>metagenomes</taxon>
        <taxon>ecological metagenomes</taxon>
    </lineage>
</organism>
<accession>A0A0F9SR65</accession>
<protein>
    <submittedName>
        <fullName evidence="1">Uncharacterized protein</fullName>
    </submittedName>
</protein>
<evidence type="ECO:0000313" key="1">
    <source>
        <dbReference type="EMBL" id="KKN31688.1"/>
    </source>
</evidence>
<reference evidence="1" key="1">
    <citation type="journal article" date="2015" name="Nature">
        <title>Complex archaea that bridge the gap between prokaryotes and eukaryotes.</title>
        <authorList>
            <person name="Spang A."/>
            <person name="Saw J.H."/>
            <person name="Jorgensen S.L."/>
            <person name="Zaremba-Niedzwiedzka K."/>
            <person name="Martijn J."/>
            <person name="Lind A.E."/>
            <person name="van Eijk R."/>
            <person name="Schleper C."/>
            <person name="Guy L."/>
            <person name="Ettema T.J."/>
        </authorList>
    </citation>
    <scope>NUCLEOTIDE SEQUENCE</scope>
</reference>
<proteinExistence type="predicted"/>
<dbReference type="EMBL" id="LAZR01002309">
    <property type="protein sequence ID" value="KKN31688.1"/>
    <property type="molecule type" value="Genomic_DNA"/>
</dbReference>
<sequence>MATELITIDDVEYPLDAGAPSAWQTAEQGEVVRWSRDFGFLGGMGAYDARRGDDYLFCNGLDATASPYLRMPPKRVALAASGLGINGRHAVYIIRAKSDENWIYVLNGRYAHKFREDGTAARESLKDFGATAVCGKPALFDDDGDGAGTWYVPLGGAVFAVKLTTITNESGGADTWTNAGANYYALHYAVVNHAGTTKLAVAGGPDYTAQLPPGNKVGYSADGSKPPSSFEANDGSIPISDLIGGAEVTVIDATGVFRMDEDGYVVPVMGFVGKHPDISAFPGANSFQHGPYLYWPHVSGLWRILGNSAKPIGPDADPQWVNRTLDSFTPLQQGDSAEIMWSSVVAYGEWLYATYGRSLFMGRLNEDGTVQWHGVIYQSAASTDLRCALTEGPVLWLTEGGSTVRVYRYALDTDGSMRSIGGNRGEASTSYQFWGGRVTGSPGIAYKIKQWRKIGVELEGDVDATVPVQLAAHLDDAASSTNVGAVITSSGATERSWTVGTTDTARFIIPTLKIATTAGHTTGDWRCARMWAEGVTAYTYAARINLRKGAAGIGDWKGKLKKLNDLSGGAAVEIIPPEKNASFTGYVRRVQEEHQEKGGYVVIVFLERWDWDGA</sequence>